<evidence type="ECO:0000313" key="3">
    <source>
        <dbReference type="Proteomes" id="UP000230842"/>
    </source>
</evidence>
<evidence type="ECO:0000256" key="1">
    <source>
        <dbReference type="SAM" id="MobiDB-lite"/>
    </source>
</evidence>
<accession>A0A2M9BGE5</accession>
<comment type="caution">
    <text evidence="2">The sequence shown here is derived from an EMBL/GenBank/DDBJ whole genome shotgun (WGS) entry which is preliminary data.</text>
</comment>
<feature type="region of interest" description="Disordered" evidence="1">
    <location>
        <begin position="68"/>
        <end position="95"/>
    </location>
</feature>
<reference evidence="2 3" key="1">
    <citation type="submission" date="2017-11" db="EMBL/GenBank/DDBJ databases">
        <title>Genomic Encyclopedia of Archaeal and Bacterial Type Strains, Phase II (KMG-II): From Individual Species to Whole Genera.</title>
        <authorList>
            <person name="Goeker M."/>
        </authorList>
    </citation>
    <scope>NUCLEOTIDE SEQUENCE [LARGE SCALE GENOMIC DNA]</scope>
    <source>
        <strain evidence="2 3">DSM 27763</strain>
    </source>
</reference>
<keyword evidence="3" id="KW-1185">Reference proteome</keyword>
<proteinExistence type="predicted"/>
<name>A0A2M9BGE5_9ACTN</name>
<dbReference type="OrthoDB" id="3268863at2"/>
<organism evidence="2 3">
    <name type="scientific">Mumia flava</name>
    <dbReference type="NCBI Taxonomy" id="1348852"/>
    <lineage>
        <taxon>Bacteria</taxon>
        <taxon>Bacillati</taxon>
        <taxon>Actinomycetota</taxon>
        <taxon>Actinomycetes</taxon>
        <taxon>Propionibacteriales</taxon>
        <taxon>Nocardioidaceae</taxon>
        <taxon>Mumia</taxon>
    </lineage>
</organism>
<dbReference type="EMBL" id="PGEZ01000001">
    <property type="protein sequence ID" value="PJJ57023.1"/>
    <property type="molecule type" value="Genomic_DNA"/>
</dbReference>
<evidence type="ECO:0000313" key="2">
    <source>
        <dbReference type="EMBL" id="PJJ57023.1"/>
    </source>
</evidence>
<dbReference type="RefSeq" id="WP_100414543.1">
    <property type="nucleotide sequence ID" value="NZ_PGEZ01000001.1"/>
</dbReference>
<dbReference type="InterPro" id="IPR021678">
    <property type="entry name" value="DUF3263"/>
</dbReference>
<gene>
    <name evidence="2" type="ORF">CLV56_1242</name>
</gene>
<dbReference type="AlphaFoldDB" id="A0A2M9BGE5"/>
<protein>
    <submittedName>
        <fullName evidence="2">Uncharacterized protein DUF3263</fullName>
    </submittedName>
</protein>
<dbReference type="Proteomes" id="UP000230842">
    <property type="component" value="Unassembled WGS sequence"/>
</dbReference>
<sequence>MQPAPLTETERDILAFERGWWKHAGIKEQAVRERFGLTATRYHQRLNALIDREAALEHDPLLVRRLRRLRDDRRQSRTSRRRRPASPAGTGTGEP</sequence>
<dbReference type="Pfam" id="PF11662">
    <property type="entry name" value="DUF3263"/>
    <property type="match status" value="1"/>
</dbReference>